<accession>A0ACC7P0L3</accession>
<organism evidence="1 2">
    <name type="scientific">Paenibacillus mesotrionivorans</name>
    <dbReference type="NCBI Taxonomy" id="3160968"/>
    <lineage>
        <taxon>Bacteria</taxon>
        <taxon>Bacillati</taxon>
        <taxon>Bacillota</taxon>
        <taxon>Bacilli</taxon>
        <taxon>Bacillales</taxon>
        <taxon>Paenibacillaceae</taxon>
        <taxon>Paenibacillus</taxon>
    </lineage>
</organism>
<protein>
    <submittedName>
        <fullName evidence="1">YqhR family membrane protein</fullName>
    </submittedName>
</protein>
<evidence type="ECO:0000313" key="1">
    <source>
        <dbReference type="EMBL" id="MFM9330285.1"/>
    </source>
</evidence>
<dbReference type="Proteomes" id="UP001631969">
    <property type="component" value="Unassembled WGS sequence"/>
</dbReference>
<reference evidence="1" key="1">
    <citation type="submission" date="2024-12" db="EMBL/GenBank/DDBJ databases">
        <authorList>
            <person name="Wu N."/>
        </authorList>
    </citation>
    <scope>NUCLEOTIDE SEQUENCE</scope>
    <source>
        <strain evidence="1">P15</strain>
    </source>
</reference>
<dbReference type="EMBL" id="JBJURJ010000012">
    <property type="protein sequence ID" value="MFM9330285.1"/>
    <property type="molecule type" value="Genomic_DNA"/>
</dbReference>
<name>A0ACC7P0L3_9BACL</name>
<comment type="caution">
    <text evidence="1">The sequence shown here is derived from an EMBL/GenBank/DDBJ whole genome shotgun (WGS) entry which is preliminary data.</text>
</comment>
<keyword evidence="2" id="KW-1185">Reference proteome</keyword>
<gene>
    <name evidence="1" type="ORF">ACI1P1_18460</name>
</gene>
<proteinExistence type="predicted"/>
<sequence>MKVKAKYRSKHKNRKTTRPWVFSLYIGLFAGIIWGALKLLQFAMKYTDVVPGFMLEPFFRHDFLVTWQGILLGYGSLIALSLVAALFYGLVLRKLKGPWPGLIYGLAWWGGLYLLIGPLTGMVPAITQMDVNSLVTDMCLFAVWGLFIGYSITFEFTDERSREPMVMKAEPVK</sequence>
<evidence type="ECO:0000313" key="2">
    <source>
        <dbReference type="Proteomes" id="UP001631969"/>
    </source>
</evidence>